<evidence type="ECO:0000313" key="2">
    <source>
        <dbReference type="Proteomes" id="UP000681720"/>
    </source>
</evidence>
<reference evidence="1" key="1">
    <citation type="submission" date="2021-02" db="EMBL/GenBank/DDBJ databases">
        <authorList>
            <person name="Nowell W R."/>
        </authorList>
    </citation>
    <scope>NUCLEOTIDE SEQUENCE</scope>
</reference>
<dbReference type="AlphaFoldDB" id="A0A8S2RF06"/>
<comment type="caution">
    <text evidence="1">The sequence shown here is derived from an EMBL/GenBank/DDBJ whole genome shotgun (WGS) entry which is preliminary data.</text>
</comment>
<name>A0A8S2RF06_9BILA</name>
<evidence type="ECO:0000313" key="1">
    <source>
        <dbReference type="EMBL" id="CAF4162015.1"/>
    </source>
</evidence>
<dbReference type="SUPFAM" id="SSF52047">
    <property type="entry name" value="RNI-like"/>
    <property type="match status" value="1"/>
</dbReference>
<gene>
    <name evidence="1" type="ORF">GIL414_LOCUS19987</name>
</gene>
<accession>A0A8S2RF06</accession>
<organism evidence="1 2">
    <name type="scientific">Rotaria magnacalcarata</name>
    <dbReference type="NCBI Taxonomy" id="392030"/>
    <lineage>
        <taxon>Eukaryota</taxon>
        <taxon>Metazoa</taxon>
        <taxon>Spiralia</taxon>
        <taxon>Gnathifera</taxon>
        <taxon>Rotifera</taxon>
        <taxon>Eurotatoria</taxon>
        <taxon>Bdelloidea</taxon>
        <taxon>Philodinida</taxon>
        <taxon>Philodinidae</taxon>
        <taxon>Rotaria</taxon>
    </lineage>
</organism>
<protein>
    <submittedName>
        <fullName evidence="1">Uncharacterized protein</fullName>
    </submittedName>
</protein>
<feature type="non-terminal residue" evidence="1">
    <location>
        <position position="96"/>
    </location>
</feature>
<dbReference type="EMBL" id="CAJOBJ010011822">
    <property type="protein sequence ID" value="CAF4162015.1"/>
    <property type="molecule type" value="Genomic_DNA"/>
</dbReference>
<dbReference type="Gene3D" id="3.80.10.10">
    <property type="entry name" value="Ribonuclease Inhibitor"/>
    <property type="match status" value="1"/>
</dbReference>
<proteinExistence type="predicted"/>
<dbReference type="InterPro" id="IPR032675">
    <property type="entry name" value="LRR_dom_sf"/>
</dbReference>
<sequence length="96" mass="10944">MPAIISSSLESVSTCSSEFLLNQMFQLFDYVPRLKYLDVHIRSVYEDFTPSPIFSLMSLNLSVADLSDDWIIILLQNLPNLRHLNVGLLSAHYTSH</sequence>
<dbReference type="Proteomes" id="UP000681720">
    <property type="component" value="Unassembled WGS sequence"/>
</dbReference>